<name>V6JXJ1_STRRC</name>
<dbReference type="STRING" id="1352936.M878_32340"/>
<gene>
    <name evidence="1" type="ORF">M878_32340</name>
</gene>
<comment type="caution">
    <text evidence="1">The sequence shown here is derived from an EMBL/GenBank/DDBJ whole genome shotgun (WGS) entry which is preliminary data.</text>
</comment>
<dbReference type="Proteomes" id="UP000017984">
    <property type="component" value="Chromosome"/>
</dbReference>
<dbReference type="HOGENOM" id="CLU_3349338_0_0_11"/>
<dbReference type="PATRIC" id="fig|1352936.5.peg.6736"/>
<reference evidence="1 2" key="1">
    <citation type="journal article" date="2014" name="Genome Announc.">
        <title>Draft Genome Sequence of Streptomyces roseochromogenes subsp. oscitans DS 12.976, Producer of the Aminocoumarin Antibiotic Clorobiocin.</title>
        <authorList>
            <person name="Ruckert C."/>
            <person name="Kalinowski J."/>
            <person name="Heide L."/>
            <person name="Apel A.K."/>
        </authorList>
    </citation>
    <scope>NUCLEOTIDE SEQUENCE [LARGE SCALE GENOMIC DNA]</scope>
    <source>
        <strain evidence="1 2">DS 12.976</strain>
    </source>
</reference>
<keyword evidence="2" id="KW-1185">Reference proteome</keyword>
<proteinExistence type="predicted"/>
<organism evidence="1 2">
    <name type="scientific">Streptomyces roseochromogenus subsp. oscitans DS 12.976</name>
    <dbReference type="NCBI Taxonomy" id="1352936"/>
    <lineage>
        <taxon>Bacteria</taxon>
        <taxon>Bacillati</taxon>
        <taxon>Actinomycetota</taxon>
        <taxon>Actinomycetes</taxon>
        <taxon>Kitasatosporales</taxon>
        <taxon>Streptomycetaceae</taxon>
        <taxon>Streptomyces</taxon>
    </lineage>
</organism>
<sequence>MRICPEPDAGAIIVLMARLEPFGSYAVLSYRRAAGTS</sequence>
<protein>
    <submittedName>
        <fullName evidence="1">Uncharacterized protein</fullName>
    </submittedName>
</protein>
<evidence type="ECO:0000313" key="1">
    <source>
        <dbReference type="EMBL" id="EST23861.1"/>
    </source>
</evidence>
<dbReference type="AlphaFoldDB" id="V6JXJ1"/>
<evidence type="ECO:0000313" key="2">
    <source>
        <dbReference type="Proteomes" id="UP000017984"/>
    </source>
</evidence>
<accession>V6JXJ1</accession>
<dbReference type="EMBL" id="AWQX01000275">
    <property type="protein sequence ID" value="EST23861.1"/>
    <property type="molecule type" value="Genomic_DNA"/>
</dbReference>